<accession>A0A2T0AF41</accession>
<evidence type="ECO:0000313" key="3">
    <source>
        <dbReference type="Proteomes" id="UP000239560"/>
    </source>
</evidence>
<dbReference type="AlphaFoldDB" id="A0A2T0AF41"/>
<dbReference type="PANTHER" id="PTHR24413">
    <property type="entry name" value="SPECKLE-TYPE POZ PROTEIN"/>
    <property type="match status" value="1"/>
</dbReference>
<dbReference type="InterPro" id="IPR011333">
    <property type="entry name" value="SKP1/BTB/POZ_sf"/>
</dbReference>
<sequence length="405" mass="45421">MANDAADRVSLLSVSIDPSSPATHSQQVCLFVDPFSSGAWTIDFEPVVWEPGLFRPSKVSLRWRGCRAEKKREARMAVRVGNETHALVDWVGGTNGTWTLAVGRPSKVLEISIEVAKEERDDSSTPLARSLNLIDQPPMFDLCLAFARDRRRLWASSAILAQVSPWWAEQTQTSGFREESLTHAPTPAERSEWHDSDCSDEEAETGRSCIPQLDSPFATPPPSPPIRTHDLPPFFRIVPIHGTSYRTYRAFLGWVYTGTVRFAPLTSSFRYPPIATAHTSTSASSSYRQHAASLAAHAKLYPNRPTPVSPKSLYRLAHFLEIPSLQRLCLDALKERLTTANVAYELFSDPLAEVYQDVFDLELEFVREGWDEVKQSQAMRDVTDRMREDGATQFELATLLRLTGL</sequence>
<organism evidence="2 3">
    <name type="scientific">Rhodotorula toruloides</name>
    <name type="common">Yeast</name>
    <name type="synonym">Rhodosporidium toruloides</name>
    <dbReference type="NCBI Taxonomy" id="5286"/>
    <lineage>
        <taxon>Eukaryota</taxon>
        <taxon>Fungi</taxon>
        <taxon>Dikarya</taxon>
        <taxon>Basidiomycota</taxon>
        <taxon>Pucciniomycotina</taxon>
        <taxon>Microbotryomycetes</taxon>
        <taxon>Sporidiobolales</taxon>
        <taxon>Sporidiobolaceae</taxon>
        <taxon>Rhodotorula</taxon>
    </lineage>
</organism>
<dbReference type="EMBL" id="LCTV02000002">
    <property type="protein sequence ID" value="PRQ76636.1"/>
    <property type="molecule type" value="Genomic_DNA"/>
</dbReference>
<gene>
    <name evidence="2" type="ORF">AAT19DRAFT_12054</name>
</gene>
<evidence type="ECO:0000256" key="1">
    <source>
        <dbReference type="SAM" id="MobiDB-lite"/>
    </source>
</evidence>
<reference evidence="2 3" key="1">
    <citation type="journal article" date="2018" name="Elife">
        <title>Functional genomics of lipid metabolism in the oleaginous yeast Rhodosporidium toruloides.</title>
        <authorList>
            <person name="Coradetti S.T."/>
            <person name="Pinel D."/>
            <person name="Geiselman G."/>
            <person name="Ito M."/>
            <person name="Mondo S."/>
            <person name="Reilly M.C."/>
            <person name="Cheng Y.F."/>
            <person name="Bauer S."/>
            <person name="Grigoriev I."/>
            <person name="Gladden J.M."/>
            <person name="Simmons B.A."/>
            <person name="Brem R."/>
            <person name="Arkin A.P."/>
            <person name="Skerker J.M."/>
        </authorList>
    </citation>
    <scope>NUCLEOTIDE SEQUENCE [LARGE SCALE GENOMIC DNA]</scope>
    <source>
        <strain evidence="2 3">NBRC 0880</strain>
    </source>
</reference>
<dbReference type="Gene3D" id="3.30.710.10">
    <property type="entry name" value="Potassium Channel Kv1.1, Chain A"/>
    <property type="match status" value="1"/>
</dbReference>
<comment type="caution">
    <text evidence="2">The sequence shown here is derived from an EMBL/GenBank/DDBJ whole genome shotgun (WGS) entry which is preliminary data.</text>
</comment>
<dbReference type="Proteomes" id="UP000239560">
    <property type="component" value="Unassembled WGS sequence"/>
</dbReference>
<name>A0A2T0AF41_RHOTO</name>
<evidence type="ECO:0008006" key="4">
    <source>
        <dbReference type="Google" id="ProtNLM"/>
    </source>
</evidence>
<evidence type="ECO:0000313" key="2">
    <source>
        <dbReference type="EMBL" id="PRQ76636.1"/>
    </source>
</evidence>
<proteinExistence type="predicted"/>
<dbReference type="SUPFAM" id="SSF54695">
    <property type="entry name" value="POZ domain"/>
    <property type="match status" value="1"/>
</dbReference>
<dbReference type="OrthoDB" id="6359816at2759"/>
<feature type="region of interest" description="Disordered" evidence="1">
    <location>
        <begin position="174"/>
        <end position="202"/>
    </location>
</feature>
<protein>
    <recommendedName>
        <fullName evidence="4">BTB domain-containing protein</fullName>
    </recommendedName>
</protein>